<dbReference type="Proteomes" id="UP000664617">
    <property type="component" value="Unassembled WGS sequence"/>
</dbReference>
<dbReference type="RefSeq" id="WP_207274820.1">
    <property type="nucleotide sequence ID" value="NZ_JAFMPK010000028.1"/>
</dbReference>
<dbReference type="Pfam" id="PF13469">
    <property type="entry name" value="Sulfotransfer_3"/>
    <property type="match status" value="1"/>
</dbReference>
<keyword evidence="2" id="KW-1185">Reference proteome</keyword>
<evidence type="ECO:0000313" key="1">
    <source>
        <dbReference type="EMBL" id="MBO0608862.1"/>
    </source>
</evidence>
<gene>
    <name evidence="1" type="ORF">J0911_07440</name>
</gene>
<dbReference type="EMBL" id="JAFMPK010000028">
    <property type="protein sequence ID" value="MBO0608862.1"/>
    <property type="molecule type" value="Genomic_DNA"/>
</dbReference>
<sequence>MSRTRTTRASRILNAVLSPVVKGKDDPDGAWADAVGQVDEAAEASDAAAADDFRVLLRSVAAEPRITPLGWILALTDAKGRYTNRLRIQRLVAENPRIAQEPIEDPVFVLGLPRTATTLTHRVLASSPAHRGPLLWEMSYTDLENPEAAERTIKALDRGSKVAGALLAPQMKNMHPTGATMPEETFWLLPHGTFYAGMYGALPSYLDWYGRRSAAELTGDYQFLKQALQVLQHGRERRRWILKYPGHLADMTTIRQVFPDATFVWTHRDPASVVASACSLVETGWAMYQHDPDPLEVGRVVTNWMSSWLTSALEARLTLPPSAIIDVPYHKMSAAPHTEVPQLYAQLGATWTASDAERLDRVIARPAGARPHRYDITRYGLSPARVAESFGDYISLLHHIDVLDLKPGAEL</sequence>
<dbReference type="SUPFAM" id="SSF52540">
    <property type="entry name" value="P-loop containing nucleoside triphosphate hydrolases"/>
    <property type="match status" value="1"/>
</dbReference>
<dbReference type="InterPro" id="IPR052736">
    <property type="entry name" value="Stf3_sulfotransferase"/>
</dbReference>
<accession>A0ABS3I790</accession>
<comment type="caution">
    <text evidence="1">The sequence shown here is derived from an EMBL/GenBank/DDBJ whole genome shotgun (WGS) entry which is preliminary data.</text>
</comment>
<organism evidence="1 2">
    <name type="scientific">Myceligenerans salitolerans</name>
    <dbReference type="NCBI Taxonomy" id="1230528"/>
    <lineage>
        <taxon>Bacteria</taxon>
        <taxon>Bacillati</taxon>
        <taxon>Actinomycetota</taxon>
        <taxon>Actinomycetes</taxon>
        <taxon>Micrococcales</taxon>
        <taxon>Promicromonosporaceae</taxon>
        <taxon>Myceligenerans</taxon>
    </lineage>
</organism>
<dbReference type="PANTHER" id="PTHR36451">
    <property type="entry name" value="PAPS-DEPENDENT SULFOTRANSFERASE STF3"/>
    <property type="match status" value="1"/>
</dbReference>
<reference evidence="1 2" key="1">
    <citation type="submission" date="2021-03" db="EMBL/GenBank/DDBJ databases">
        <authorList>
            <person name="Xin L."/>
        </authorList>
    </citation>
    <scope>NUCLEOTIDE SEQUENCE [LARGE SCALE GENOMIC DNA]</scope>
    <source>
        <strain evidence="1 2">XHU 5031</strain>
    </source>
</reference>
<dbReference type="InterPro" id="IPR027417">
    <property type="entry name" value="P-loop_NTPase"/>
</dbReference>
<proteinExistence type="predicted"/>
<evidence type="ECO:0000313" key="2">
    <source>
        <dbReference type="Proteomes" id="UP000664617"/>
    </source>
</evidence>
<name>A0ABS3I790_9MICO</name>
<dbReference type="PANTHER" id="PTHR36451:SF1">
    <property type="entry name" value="OMEGA-HYDROXY-BETA-DIHYDROMENAQUINONE-9 SULFOTRANSFERASE STF3"/>
    <property type="match status" value="1"/>
</dbReference>
<reference evidence="2" key="2">
    <citation type="submission" date="2023-07" db="EMBL/GenBank/DDBJ databases">
        <title>Myceligenerans salitolerans sp. nov., a halotolerant actinomycete isolated from a salt lake in Xinjiang, China.</title>
        <authorList>
            <person name="Guan T."/>
        </authorList>
    </citation>
    <scope>NUCLEOTIDE SEQUENCE [LARGE SCALE GENOMIC DNA]</scope>
    <source>
        <strain evidence="2">XHU 5031</strain>
    </source>
</reference>
<protein>
    <submittedName>
        <fullName evidence="1">Sulfotransferase</fullName>
    </submittedName>
</protein>
<dbReference type="Gene3D" id="3.40.50.300">
    <property type="entry name" value="P-loop containing nucleotide triphosphate hydrolases"/>
    <property type="match status" value="1"/>
</dbReference>